<evidence type="ECO:0000259" key="1">
    <source>
        <dbReference type="Pfam" id="PF14478"/>
    </source>
</evidence>
<name>A0A921SZE8_9FIRM</name>
<organism evidence="2 3">
    <name type="scientific">Romboutsia timonensis</name>
    <dbReference type="NCBI Taxonomy" id="1776391"/>
    <lineage>
        <taxon>Bacteria</taxon>
        <taxon>Bacillati</taxon>
        <taxon>Bacillota</taxon>
        <taxon>Clostridia</taxon>
        <taxon>Peptostreptococcales</taxon>
        <taxon>Peptostreptococcaceae</taxon>
        <taxon>Romboutsia</taxon>
    </lineage>
</organism>
<dbReference type="Proteomes" id="UP000776700">
    <property type="component" value="Unassembled WGS sequence"/>
</dbReference>
<sequence>MNKKLTLTAISVLVFFVGFFGIKTINNKDIQKSSKIITIDIISNVDNLNEKEEIKTDEDKLGSVLSTKEGFKIKNGMVVMVKNIDLSNSDSEYWHISINGEDAKVGANDQIIKNGDNIKFERIKFR</sequence>
<reference evidence="2" key="1">
    <citation type="journal article" date="2021" name="PeerJ">
        <title>Extensive microbial diversity within the chicken gut microbiome revealed by metagenomics and culture.</title>
        <authorList>
            <person name="Gilroy R."/>
            <person name="Ravi A."/>
            <person name="Getino M."/>
            <person name="Pursley I."/>
            <person name="Horton D.L."/>
            <person name="Alikhan N.F."/>
            <person name="Baker D."/>
            <person name="Gharbi K."/>
            <person name="Hall N."/>
            <person name="Watson M."/>
            <person name="Adriaenssens E.M."/>
            <person name="Foster-Nyarko E."/>
            <person name="Jarju S."/>
            <person name="Secka A."/>
            <person name="Antonio M."/>
            <person name="Oren A."/>
            <person name="Chaudhuri R.R."/>
            <person name="La Ragione R."/>
            <person name="Hildebrand F."/>
            <person name="Pallen M.J."/>
        </authorList>
    </citation>
    <scope>NUCLEOTIDE SEQUENCE</scope>
    <source>
        <strain evidence="2">1277</strain>
    </source>
</reference>
<evidence type="ECO:0000313" key="3">
    <source>
        <dbReference type="Proteomes" id="UP000776700"/>
    </source>
</evidence>
<reference evidence="2" key="2">
    <citation type="submission" date="2021-09" db="EMBL/GenBank/DDBJ databases">
        <authorList>
            <person name="Gilroy R."/>
        </authorList>
    </citation>
    <scope>NUCLEOTIDE SEQUENCE</scope>
    <source>
        <strain evidence="2">1277</strain>
    </source>
</reference>
<dbReference type="Pfam" id="PF14478">
    <property type="entry name" value="DUF4430"/>
    <property type="match status" value="1"/>
</dbReference>
<gene>
    <name evidence="2" type="ORF">K8V90_05780</name>
</gene>
<feature type="domain" description="Transcobalamin-like C-terminal" evidence="1">
    <location>
        <begin position="60"/>
        <end position="121"/>
    </location>
</feature>
<dbReference type="Gene3D" id="2.170.130.30">
    <property type="match status" value="1"/>
</dbReference>
<dbReference type="InterPro" id="IPR027954">
    <property type="entry name" value="Transcobalamin-like_C"/>
</dbReference>
<dbReference type="EMBL" id="DYUB01000183">
    <property type="protein sequence ID" value="HJG96596.1"/>
    <property type="molecule type" value="Genomic_DNA"/>
</dbReference>
<comment type="caution">
    <text evidence="2">The sequence shown here is derived from an EMBL/GenBank/DDBJ whole genome shotgun (WGS) entry which is preliminary data.</text>
</comment>
<dbReference type="AlphaFoldDB" id="A0A921SZE8"/>
<proteinExistence type="predicted"/>
<evidence type="ECO:0000313" key="2">
    <source>
        <dbReference type="EMBL" id="HJG96596.1"/>
    </source>
</evidence>
<accession>A0A921SZE8</accession>
<protein>
    <submittedName>
        <fullName evidence="2">DUF4430 domain-containing protein</fullName>
    </submittedName>
</protein>